<feature type="compositionally biased region" description="Low complexity" evidence="1">
    <location>
        <begin position="60"/>
        <end position="70"/>
    </location>
</feature>
<comment type="caution">
    <text evidence="3">The sequence shown here is derived from an EMBL/GenBank/DDBJ whole genome shotgun (WGS) entry which is preliminary data.</text>
</comment>
<reference evidence="3 4" key="1">
    <citation type="submission" date="2019-03" db="EMBL/GenBank/DDBJ databases">
        <title>Sequencing 23 genomes of Wallemia ichthyophaga.</title>
        <authorList>
            <person name="Gostincar C."/>
        </authorList>
    </citation>
    <scope>NUCLEOTIDE SEQUENCE [LARGE SCALE GENOMIC DNA]</scope>
    <source>
        <strain evidence="3 4">EXF-8621</strain>
    </source>
</reference>
<name>A0A4T0HSB3_WALIC</name>
<dbReference type="SMART" id="SM00312">
    <property type="entry name" value="PX"/>
    <property type="match status" value="1"/>
</dbReference>
<evidence type="ECO:0000313" key="3">
    <source>
        <dbReference type="EMBL" id="TIB15397.1"/>
    </source>
</evidence>
<dbReference type="Proteomes" id="UP000306954">
    <property type="component" value="Unassembled WGS sequence"/>
</dbReference>
<proteinExistence type="predicted"/>
<feature type="region of interest" description="Disordered" evidence="1">
    <location>
        <begin position="1"/>
        <end position="82"/>
    </location>
</feature>
<dbReference type="SUPFAM" id="SSF64268">
    <property type="entry name" value="PX domain"/>
    <property type="match status" value="1"/>
</dbReference>
<dbReference type="PANTHER" id="PTHR10555">
    <property type="entry name" value="SORTING NEXIN"/>
    <property type="match status" value="1"/>
</dbReference>
<dbReference type="Pfam" id="PF00787">
    <property type="entry name" value="PX"/>
    <property type="match status" value="1"/>
</dbReference>
<dbReference type="SUPFAM" id="SSF103657">
    <property type="entry name" value="BAR/IMD domain-like"/>
    <property type="match status" value="1"/>
</dbReference>
<evidence type="ECO:0000256" key="1">
    <source>
        <dbReference type="SAM" id="MobiDB-lite"/>
    </source>
</evidence>
<dbReference type="AlphaFoldDB" id="A0A4T0HSB3"/>
<dbReference type="InterPro" id="IPR036871">
    <property type="entry name" value="PX_dom_sf"/>
</dbReference>
<dbReference type="GO" id="GO:0042147">
    <property type="term" value="P:retrograde transport, endosome to Golgi"/>
    <property type="evidence" value="ECO:0007669"/>
    <property type="project" value="TreeGrafter"/>
</dbReference>
<dbReference type="OrthoDB" id="271164at2759"/>
<dbReference type="InterPro" id="IPR015404">
    <property type="entry name" value="Vps5_C"/>
</dbReference>
<dbReference type="PROSITE" id="PS50195">
    <property type="entry name" value="PX"/>
    <property type="match status" value="1"/>
</dbReference>
<organism evidence="3 4">
    <name type="scientific">Wallemia ichthyophaga</name>
    <dbReference type="NCBI Taxonomy" id="245174"/>
    <lineage>
        <taxon>Eukaryota</taxon>
        <taxon>Fungi</taxon>
        <taxon>Dikarya</taxon>
        <taxon>Basidiomycota</taxon>
        <taxon>Wallemiomycotina</taxon>
        <taxon>Wallemiomycetes</taxon>
        <taxon>Wallemiales</taxon>
        <taxon>Wallemiaceae</taxon>
        <taxon>Wallemia</taxon>
    </lineage>
</organism>
<dbReference type="InterPro" id="IPR001683">
    <property type="entry name" value="PX_dom"/>
</dbReference>
<dbReference type="GO" id="GO:0035091">
    <property type="term" value="F:phosphatidylinositol binding"/>
    <property type="evidence" value="ECO:0007669"/>
    <property type="project" value="InterPro"/>
</dbReference>
<dbReference type="Gene3D" id="1.20.1270.60">
    <property type="entry name" value="Arfaptin homology (AH) domain/BAR domain"/>
    <property type="match status" value="1"/>
</dbReference>
<dbReference type="EMBL" id="SPOF01000007">
    <property type="protein sequence ID" value="TIB15397.1"/>
    <property type="molecule type" value="Genomic_DNA"/>
</dbReference>
<protein>
    <recommendedName>
        <fullName evidence="2">PX domain-containing protein</fullName>
    </recommendedName>
</protein>
<dbReference type="Gene3D" id="3.30.1520.10">
    <property type="entry name" value="Phox-like domain"/>
    <property type="match status" value="1"/>
</dbReference>
<sequence length="443" mass="51245">MDSMDSIDDNPFADMQRDNFEQFKSISLADDDGDKESLSDRKRSLSLQQQQSQQREHQHQQQQQQSQQHQQSKKPYDISVCDPQKIGNPTNSYILYTIKTHTNIPTYRQSSLTVLRRYSDFLWLYENLCKNNPGVFVPPPPYKQSYGRFNLDFIEQRRQSLEKCLIKSANHPHLSNDEDLKLFLESDSFALDVKQRQLDKAEGKSVLASWSSSIIGPKFIESDEWFDIEKQRIEGLEVQLKALVKSLQFLSVQRYDLASALADHSESLLELSKQYTNSETLTRLFQILADLSTKSKGGVDELIKSDASSFAATVEEYMRVIASIKNAFTTRIDLFHDIKAAENSYNKKKSTYEKQKSVGQIHQYNIAYSLKDLAMSEHSAHESSRQFERVSLLIKDEMSSFDKLRMEDFKSSLKDLVATLLKSQTSIHEGWVNYERELKAFYE</sequence>
<dbReference type="GO" id="GO:0045053">
    <property type="term" value="P:protein retention in Golgi apparatus"/>
    <property type="evidence" value="ECO:0007669"/>
    <property type="project" value="TreeGrafter"/>
</dbReference>
<evidence type="ECO:0000259" key="2">
    <source>
        <dbReference type="PROSITE" id="PS50195"/>
    </source>
</evidence>
<gene>
    <name evidence="3" type="ORF">E3P90_00818</name>
</gene>
<evidence type="ECO:0000313" key="4">
    <source>
        <dbReference type="Proteomes" id="UP000306954"/>
    </source>
</evidence>
<dbReference type="Pfam" id="PF09325">
    <property type="entry name" value="Vps5"/>
    <property type="match status" value="1"/>
</dbReference>
<feature type="domain" description="PX" evidence="2">
    <location>
        <begin position="74"/>
        <end position="191"/>
    </location>
</feature>
<dbReference type="OMA" id="MLVNHRK"/>
<dbReference type="PANTHER" id="PTHR10555:SF170">
    <property type="entry name" value="FI18122P1"/>
    <property type="match status" value="1"/>
</dbReference>
<accession>A0A4T0HSB3</accession>
<dbReference type="GO" id="GO:0005768">
    <property type="term" value="C:endosome"/>
    <property type="evidence" value="ECO:0007669"/>
    <property type="project" value="TreeGrafter"/>
</dbReference>
<dbReference type="InterPro" id="IPR027267">
    <property type="entry name" value="AH/BAR_dom_sf"/>
</dbReference>
<dbReference type="GO" id="GO:0005829">
    <property type="term" value="C:cytosol"/>
    <property type="evidence" value="ECO:0007669"/>
    <property type="project" value="GOC"/>
</dbReference>